<reference evidence="5" key="1">
    <citation type="submission" date="2019-11" db="EMBL/GenBank/DDBJ databases">
        <authorList>
            <person name="Feng L."/>
        </authorList>
    </citation>
    <scope>NUCLEOTIDE SEQUENCE</scope>
    <source>
        <strain evidence="5">SsimulansLFYP27</strain>
    </source>
</reference>
<organism evidence="5">
    <name type="scientific">Staphylococcus simulans</name>
    <dbReference type="NCBI Taxonomy" id="1286"/>
    <lineage>
        <taxon>Bacteria</taxon>
        <taxon>Bacillati</taxon>
        <taxon>Bacillota</taxon>
        <taxon>Bacilli</taxon>
        <taxon>Bacillales</taxon>
        <taxon>Staphylococcaceae</taxon>
        <taxon>Staphylococcus</taxon>
    </lineage>
</organism>
<gene>
    <name evidence="5" type="primary">ddpF</name>
    <name evidence="5" type="ORF">SSLFYP27_00854</name>
</gene>
<evidence type="ECO:0000259" key="4">
    <source>
        <dbReference type="PROSITE" id="PS50893"/>
    </source>
</evidence>
<dbReference type="PROSITE" id="PS50893">
    <property type="entry name" value="ABC_TRANSPORTER_2"/>
    <property type="match status" value="1"/>
</dbReference>
<evidence type="ECO:0000256" key="3">
    <source>
        <dbReference type="ARBA" id="ARBA00022840"/>
    </source>
</evidence>
<keyword evidence="3 5" id="KW-0067">ATP-binding</keyword>
<dbReference type="InterPro" id="IPR027417">
    <property type="entry name" value="P-loop_NTPase"/>
</dbReference>
<evidence type="ECO:0000313" key="5">
    <source>
        <dbReference type="EMBL" id="VYT87358.1"/>
    </source>
</evidence>
<dbReference type="InterPro" id="IPR003439">
    <property type="entry name" value="ABC_transporter-like_ATP-bd"/>
</dbReference>
<dbReference type="PANTHER" id="PTHR43776">
    <property type="entry name" value="TRANSPORT ATP-BINDING PROTEIN"/>
    <property type="match status" value="1"/>
</dbReference>
<dbReference type="PROSITE" id="PS00211">
    <property type="entry name" value="ABC_TRANSPORTER_1"/>
    <property type="match status" value="1"/>
</dbReference>
<evidence type="ECO:0000256" key="2">
    <source>
        <dbReference type="ARBA" id="ARBA00022741"/>
    </source>
</evidence>
<dbReference type="InterPro" id="IPR017871">
    <property type="entry name" value="ABC_transporter-like_CS"/>
</dbReference>
<dbReference type="SUPFAM" id="SSF52540">
    <property type="entry name" value="P-loop containing nucleoside triphosphate hydrolases"/>
    <property type="match status" value="1"/>
</dbReference>
<name>A0A6N3AAM0_STASI</name>
<sequence>MIKIKHLSFAYDKADILHNINLNIQKGELVGIIGESGSGKTTLMNLILGELTPVQGTIDINSPRILPIFQQATQSFNPKLTIKASLIEPLKYYANAEHSFDQVVLPLMSQLDLDSQLLTRYPDQVSGGQLQRFNVLRTVMLQPDVLICDEITSSLDVVAEQKLVEKLKAIHNQQQTTMIIISHDIAMLNQIVERMIVIQNGQIVDDFKTKQLFDESRHSYTKELIAAYNED</sequence>
<proteinExistence type="predicted"/>
<dbReference type="GO" id="GO:0016887">
    <property type="term" value="F:ATP hydrolysis activity"/>
    <property type="evidence" value="ECO:0007669"/>
    <property type="project" value="InterPro"/>
</dbReference>
<accession>A0A6N3AAM0</accession>
<dbReference type="SMART" id="SM00382">
    <property type="entry name" value="AAA"/>
    <property type="match status" value="1"/>
</dbReference>
<dbReference type="EMBL" id="CACRUO010000021">
    <property type="protein sequence ID" value="VYT87358.1"/>
    <property type="molecule type" value="Genomic_DNA"/>
</dbReference>
<dbReference type="InterPro" id="IPR050319">
    <property type="entry name" value="ABC_transp_ATP-bind"/>
</dbReference>
<dbReference type="RefSeq" id="WP_002480892.1">
    <property type="nucleotide sequence ID" value="NZ_CACRUO010000021.1"/>
</dbReference>
<feature type="domain" description="ABC transporter" evidence="4">
    <location>
        <begin position="2"/>
        <end position="225"/>
    </location>
</feature>
<dbReference type="GO" id="GO:0005524">
    <property type="term" value="F:ATP binding"/>
    <property type="evidence" value="ECO:0007669"/>
    <property type="project" value="UniProtKB-KW"/>
</dbReference>
<protein>
    <submittedName>
        <fullName evidence="5">Putative D,D-dipeptide transport ATP-binding protein DdpF</fullName>
    </submittedName>
</protein>
<dbReference type="PANTHER" id="PTHR43776:SF8">
    <property type="entry name" value="ABC TRANSPORTER, ATP-BINDING PROTEIN"/>
    <property type="match status" value="1"/>
</dbReference>
<dbReference type="KEGG" id="ssif:AL483_04825"/>
<dbReference type="Gene3D" id="3.40.50.300">
    <property type="entry name" value="P-loop containing nucleotide triphosphate hydrolases"/>
    <property type="match status" value="1"/>
</dbReference>
<evidence type="ECO:0000256" key="1">
    <source>
        <dbReference type="ARBA" id="ARBA00022448"/>
    </source>
</evidence>
<dbReference type="GO" id="GO:0055085">
    <property type="term" value="P:transmembrane transport"/>
    <property type="evidence" value="ECO:0007669"/>
    <property type="project" value="UniProtKB-ARBA"/>
</dbReference>
<keyword evidence="1" id="KW-0813">Transport</keyword>
<keyword evidence="2" id="KW-0547">Nucleotide-binding</keyword>
<dbReference type="InterPro" id="IPR003593">
    <property type="entry name" value="AAA+_ATPase"/>
</dbReference>
<dbReference type="Pfam" id="PF00005">
    <property type="entry name" value="ABC_tran"/>
    <property type="match status" value="1"/>
</dbReference>
<dbReference type="AlphaFoldDB" id="A0A6N3AAM0"/>